<accession>A0A1H1YV99</accession>
<keyword evidence="1" id="KW-0378">Hydrolase</keyword>
<evidence type="ECO:0000259" key="2">
    <source>
        <dbReference type="SMART" id="SM00939"/>
    </source>
</evidence>
<dbReference type="Gene3D" id="1.10.3020.10">
    <property type="entry name" value="alpha-amino acid ester hydrolase ( Helical cap domain)"/>
    <property type="match status" value="1"/>
</dbReference>
<dbReference type="GO" id="GO:0008239">
    <property type="term" value="F:dipeptidyl-peptidase activity"/>
    <property type="evidence" value="ECO:0007669"/>
    <property type="project" value="InterPro"/>
</dbReference>
<dbReference type="NCBIfam" id="TIGR00976">
    <property type="entry name" value="CocE_NonD"/>
    <property type="match status" value="1"/>
</dbReference>
<dbReference type="Pfam" id="PF02129">
    <property type="entry name" value="Peptidase_S15"/>
    <property type="match status" value="1"/>
</dbReference>
<dbReference type="InterPro" id="IPR005674">
    <property type="entry name" value="CocE/Ser_esterase"/>
</dbReference>
<dbReference type="EMBL" id="LT629772">
    <property type="protein sequence ID" value="SDT25465.1"/>
    <property type="molecule type" value="Genomic_DNA"/>
</dbReference>
<dbReference type="OrthoDB" id="5240615at2"/>
<name>A0A1H1YV99_9ACTN</name>
<dbReference type="Gene3D" id="3.40.50.1820">
    <property type="entry name" value="alpha/beta hydrolase"/>
    <property type="match status" value="1"/>
</dbReference>
<evidence type="ECO:0000256" key="1">
    <source>
        <dbReference type="ARBA" id="ARBA00022801"/>
    </source>
</evidence>
<dbReference type="InterPro" id="IPR008979">
    <property type="entry name" value="Galactose-bd-like_sf"/>
</dbReference>
<dbReference type="Proteomes" id="UP000199103">
    <property type="component" value="Chromosome I"/>
</dbReference>
<sequence>MINTEFTDRWAATVLDRLLGLGEPRSPGLSITRDLRISMADGVTLAGDHYRPTDVEHGPVVLVRTPYGKNNPLNAAYGLTLARRGLQVLVQDVRGTFGSTGEFEPFEHETEDGLATVAWLREQPWCDGRIGMAGASYVGYTQWAIAPYVDPKLSAVALGITSSNFRPTFYPGNSVSLQLALSWSSGIGTQEDRRPIWSRMAMRRKVAAAMSTLPAVRGDLAAIGKHVPFLTRVLEHAEPDDSYWDLLEHGADLPALNTPASLVAGWYDIFLTRQLRDFTALQQAGVPSRITVGPWWHGQFSSMPTMFRDQADWLAGHLLGDKAVLNRAPVRIFLQRADRWLDFEQWPVPATPTDFYADAEGRLRSEIPASEGIRAFHYDPADPTPIVGGAPLSVAGGQRDNRRTEARDDVLTYDTAPLTEDLDVIGDCSAEVFVRTDHDDADIFVRVCDVEPNGRSLNVIEGIRRLRKTDQPEDDLGTRRVRIELWPTAYRFLRGRRIRVQVSGGAFPNYIRNHQTGEPIATASYTVPGRTQILHSPDHPTKITLPVYTG</sequence>
<protein>
    <recommendedName>
        <fullName evidence="2">Xaa-Pro dipeptidyl-peptidase C-terminal domain-containing protein</fullName>
    </recommendedName>
</protein>
<dbReference type="STRING" id="630515.SAMN04489812_4809"/>
<dbReference type="InterPro" id="IPR000383">
    <property type="entry name" value="Xaa-Pro-like_dom"/>
</dbReference>
<dbReference type="InterPro" id="IPR029058">
    <property type="entry name" value="AB_hydrolase_fold"/>
</dbReference>
<dbReference type="RefSeq" id="WP_091533043.1">
    <property type="nucleotide sequence ID" value="NZ_LT629772.1"/>
</dbReference>
<gene>
    <name evidence="3" type="ORF">SAMN04489812_4809</name>
</gene>
<organism evidence="3 4">
    <name type="scientific">Microlunatus soli</name>
    <dbReference type="NCBI Taxonomy" id="630515"/>
    <lineage>
        <taxon>Bacteria</taxon>
        <taxon>Bacillati</taxon>
        <taxon>Actinomycetota</taxon>
        <taxon>Actinomycetes</taxon>
        <taxon>Propionibacteriales</taxon>
        <taxon>Propionibacteriaceae</taxon>
        <taxon>Microlunatus</taxon>
    </lineage>
</organism>
<proteinExistence type="predicted"/>
<dbReference type="SUPFAM" id="SSF49785">
    <property type="entry name" value="Galactose-binding domain-like"/>
    <property type="match status" value="1"/>
</dbReference>
<reference evidence="3 4" key="1">
    <citation type="submission" date="2016-10" db="EMBL/GenBank/DDBJ databases">
        <authorList>
            <person name="de Groot N.N."/>
        </authorList>
    </citation>
    <scope>NUCLEOTIDE SEQUENCE [LARGE SCALE GENOMIC DNA]</scope>
    <source>
        <strain evidence="3 4">DSM 21800</strain>
    </source>
</reference>
<dbReference type="Pfam" id="PF08530">
    <property type="entry name" value="PepX_C"/>
    <property type="match status" value="1"/>
</dbReference>
<dbReference type="SUPFAM" id="SSF53474">
    <property type="entry name" value="alpha/beta-Hydrolases"/>
    <property type="match status" value="1"/>
</dbReference>
<dbReference type="AlphaFoldDB" id="A0A1H1YV99"/>
<dbReference type="Gene3D" id="2.60.120.260">
    <property type="entry name" value="Galactose-binding domain-like"/>
    <property type="match status" value="1"/>
</dbReference>
<dbReference type="InterPro" id="IPR013736">
    <property type="entry name" value="Xaa-Pro_dipept_C"/>
</dbReference>
<evidence type="ECO:0000313" key="4">
    <source>
        <dbReference type="Proteomes" id="UP000199103"/>
    </source>
</evidence>
<evidence type="ECO:0000313" key="3">
    <source>
        <dbReference type="EMBL" id="SDT25465.1"/>
    </source>
</evidence>
<feature type="domain" description="Xaa-Pro dipeptidyl-peptidase C-terminal" evidence="2">
    <location>
        <begin position="311"/>
        <end position="544"/>
    </location>
</feature>
<keyword evidence="4" id="KW-1185">Reference proteome</keyword>
<dbReference type="SMART" id="SM00939">
    <property type="entry name" value="PepX_C"/>
    <property type="match status" value="1"/>
</dbReference>